<keyword evidence="2" id="KW-1003">Cell membrane</keyword>
<dbReference type="Pfam" id="PF03631">
    <property type="entry name" value="Virul_fac_BrkB"/>
    <property type="match status" value="1"/>
</dbReference>
<sequence>MHALKRFWQLLTAMGRQIGEINMGLIAAGVAFYGMLAFFPGIAAMISLWGLVSDPSVVVDELSVLREIIPDQIFDLVENQVLKISSGSGSTLGWAGVLSLGVAIWSARSGVASLILGLNMIHGDPNRGNLRHYLTALTLTVALLGVGIVTLGSVVILPVVLSFVPLGFVTSILIEIVRWLAAILALLIGLSLIYRYGPNNRGQRLKWATPGAGLAVSGWGIASVAFSLYLTNFANYNEVYGSLGAAVAMLFWLYITAFLILLGASLNIQLDKRRAMDRTLQAMEDGTAEPTRDGSDNAP</sequence>
<keyword evidence="4 6" id="KW-1133">Transmembrane helix</keyword>
<dbReference type="OrthoDB" id="9781030at2"/>
<dbReference type="InterPro" id="IPR017039">
    <property type="entry name" value="Virul_fac_BrkB"/>
</dbReference>
<dbReference type="GO" id="GO:0005886">
    <property type="term" value="C:plasma membrane"/>
    <property type="evidence" value="ECO:0007669"/>
    <property type="project" value="UniProtKB-SubCell"/>
</dbReference>
<feature type="transmembrane region" description="Helical" evidence="6">
    <location>
        <begin position="92"/>
        <end position="121"/>
    </location>
</feature>
<dbReference type="PANTHER" id="PTHR30213:SF0">
    <property type="entry name" value="UPF0761 MEMBRANE PROTEIN YIHY"/>
    <property type="match status" value="1"/>
</dbReference>
<feature type="transmembrane region" description="Helical" evidence="6">
    <location>
        <begin position="243"/>
        <end position="268"/>
    </location>
</feature>
<feature type="transmembrane region" description="Helical" evidence="6">
    <location>
        <begin position="208"/>
        <end position="231"/>
    </location>
</feature>
<dbReference type="PANTHER" id="PTHR30213">
    <property type="entry name" value="INNER MEMBRANE PROTEIN YHJD"/>
    <property type="match status" value="1"/>
</dbReference>
<protein>
    <submittedName>
        <fullName evidence="7">YihY/virulence factor BrkB family protein</fullName>
    </submittedName>
</protein>
<dbReference type="Proteomes" id="UP000265848">
    <property type="component" value="Unassembled WGS sequence"/>
</dbReference>
<evidence type="ECO:0000313" key="7">
    <source>
        <dbReference type="EMBL" id="RII37698.1"/>
    </source>
</evidence>
<evidence type="ECO:0000256" key="5">
    <source>
        <dbReference type="ARBA" id="ARBA00023136"/>
    </source>
</evidence>
<dbReference type="AlphaFoldDB" id="A0A399IWX9"/>
<dbReference type="EMBL" id="QWJJ01000015">
    <property type="protein sequence ID" value="RII37698.1"/>
    <property type="molecule type" value="Genomic_DNA"/>
</dbReference>
<organism evidence="7 8">
    <name type="scientific">Pseudooceanicola sediminis</name>
    <dbReference type="NCBI Taxonomy" id="2211117"/>
    <lineage>
        <taxon>Bacteria</taxon>
        <taxon>Pseudomonadati</taxon>
        <taxon>Pseudomonadota</taxon>
        <taxon>Alphaproteobacteria</taxon>
        <taxon>Rhodobacterales</taxon>
        <taxon>Paracoccaceae</taxon>
        <taxon>Pseudooceanicola</taxon>
    </lineage>
</organism>
<evidence type="ECO:0000256" key="4">
    <source>
        <dbReference type="ARBA" id="ARBA00022989"/>
    </source>
</evidence>
<comment type="caution">
    <text evidence="7">The sequence shown here is derived from an EMBL/GenBank/DDBJ whole genome shotgun (WGS) entry which is preliminary data.</text>
</comment>
<keyword evidence="3 6" id="KW-0812">Transmembrane</keyword>
<evidence type="ECO:0000256" key="1">
    <source>
        <dbReference type="ARBA" id="ARBA00004651"/>
    </source>
</evidence>
<reference evidence="7 8" key="1">
    <citation type="submission" date="2018-08" db="EMBL/GenBank/DDBJ databases">
        <title>Pseudooceanicola sediminis CY03 in the family Rhodobacteracea.</title>
        <authorList>
            <person name="Zhang Y.-J."/>
        </authorList>
    </citation>
    <scope>NUCLEOTIDE SEQUENCE [LARGE SCALE GENOMIC DNA]</scope>
    <source>
        <strain evidence="7 8">CY03</strain>
    </source>
</reference>
<accession>A0A399IWX9</accession>
<dbReference type="PIRSF" id="PIRSF035875">
    <property type="entry name" value="RNase_BN"/>
    <property type="match status" value="1"/>
</dbReference>
<feature type="transmembrane region" description="Helical" evidence="6">
    <location>
        <begin position="21"/>
        <end position="52"/>
    </location>
</feature>
<dbReference type="NCBIfam" id="TIGR00765">
    <property type="entry name" value="yihY_not_rbn"/>
    <property type="match status" value="1"/>
</dbReference>
<name>A0A399IWX9_9RHOB</name>
<keyword evidence="5 6" id="KW-0472">Membrane</keyword>
<proteinExistence type="predicted"/>
<evidence type="ECO:0000256" key="3">
    <source>
        <dbReference type="ARBA" id="ARBA00022692"/>
    </source>
</evidence>
<gene>
    <name evidence="7" type="ORF">DL237_16345</name>
</gene>
<comment type="subcellular location">
    <subcellularLocation>
        <location evidence="1">Cell membrane</location>
        <topology evidence="1">Multi-pass membrane protein</topology>
    </subcellularLocation>
</comment>
<keyword evidence="8" id="KW-1185">Reference proteome</keyword>
<evidence type="ECO:0000256" key="6">
    <source>
        <dbReference type="SAM" id="Phobius"/>
    </source>
</evidence>
<evidence type="ECO:0000313" key="8">
    <source>
        <dbReference type="Proteomes" id="UP000265848"/>
    </source>
</evidence>
<dbReference type="RefSeq" id="WP_119400159.1">
    <property type="nucleotide sequence ID" value="NZ_QWJJ01000015.1"/>
</dbReference>
<feature type="transmembrane region" description="Helical" evidence="6">
    <location>
        <begin position="133"/>
        <end position="164"/>
    </location>
</feature>
<feature type="transmembrane region" description="Helical" evidence="6">
    <location>
        <begin position="176"/>
        <end position="196"/>
    </location>
</feature>
<evidence type="ECO:0000256" key="2">
    <source>
        <dbReference type="ARBA" id="ARBA00022475"/>
    </source>
</evidence>